<organism evidence="2 3">
    <name type="scientific">Ceratopteris richardii</name>
    <name type="common">Triangle waterfern</name>
    <dbReference type="NCBI Taxonomy" id="49495"/>
    <lineage>
        <taxon>Eukaryota</taxon>
        <taxon>Viridiplantae</taxon>
        <taxon>Streptophyta</taxon>
        <taxon>Embryophyta</taxon>
        <taxon>Tracheophyta</taxon>
        <taxon>Polypodiopsida</taxon>
        <taxon>Polypodiidae</taxon>
        <taxon>Polypodiales</taxon>
        <taxon>Pteridineae</taxon>
        <taxon>Pteridaceae</taxon>
        <taxon>Parkerioideae</taxon>
        <taxon>Ceratopteris</taxon>
    </lineage>
</organism>
<comment type="caution">
    <text evidence="2">The sequence shown here is derived from an EMBL/GenBank/DDBJ whole genome shotgun (WGS) entry which is preliminary data.</text>
</comment>
<feature type="compositionally biased region" description="Low complexity" evidence="1">
    <location>
        <begin position="117"/>
        <end position="129"/>
    </location>
</feature>
<reference evidence="2" key="1">
    <citation type="submission" date="2021-08" db="EMBL/GenBank/DDBJ databases">
        <title>WGS assembly of Ceratopteris richardii.</title>
        <authorList>
            <person name="Marchant D.B."/>
            <person name="Chen G."/>
            <person name="Jenkins J."/>
            <person name="Shu S."/>
            <person name="Leebens-Mack J."/>
            <person name="Grimwood J."/>
            <person name="Schmutz J."/>
            <person name="Soltis P."/>
            <person name="Soltis D."/>
            <person name="Chen Z.-H."/>
        </authorList>
    </citation>
    <scope>NUCLEOTIDE SEQUENCE</scope>
    <source>
        <strain evidence="2">Whitten #5841</strain>
        <tissue evidence="2">Leaf</tissue>
    </source>
</reference>
<name>A0A8T2SRG9_CERRI</name>
<evidence type="ECO:0000313" key="2">
    <source>
        <dbReference type="EMBL" id="KAH7365797.1"/>
    </source>
</evidence>
<evidence type="ECO:0000256" key="1">
    <source>
        <dbReference type="SAM" id="MobiDB-lite"/>
    </source>
</evidence>
<sequence>MTEEQFLEFISQVPPTYMAALSQYWIARGSTPLCLTPGSLTPAGLTPAGLTPVGVTPAGVTHAGGATPIGGMSPSFVTPPRPSFQPSPTGSSSRHVRSTPQRDTGSGPSRRLRSRSGARGSRSGTTSRSRGGGCCGGSAIDVVSPASTPRTSTSDIGMPWSTPCGTPRTPWGAHDHDDSKVYSIRDGALVMYAARKGMHARIRKLRSIYFGHSIMLKWSEQDKDRKNYITQRFITSFDQPMDSLLSVQSGFCTRHMR</sequence>
<dbReference type="EMBL" id="CM035423">
    <property type="protein sequence ID" value="KAH7365797.1"/>
    <property type="molecule type" value="Genomic_DNA"/>
</dbReference>
<dbReference type="Proteomes" id="UP000825935">
    <property type="component" value="Chromosome 18"/>
</dbReference>
<feature type="compositionally biased region" description="Polar residues" evidence="1">
    <location>
        <begin position="145"/>
        <end position="155"/>
    </location>
</feature>
<dbReference type="AlphaFoldDB" id="A0A8T2SRG9"/>
<gene>
    <name evidence="2" type="ORF">KP509_18G046900</name>
</gene>
<accession>A0A8T2SRG9</accession>
<keyword evidence="3" id="KW-1185">Reference proteome</keyword>
<protein>
    <submittedName>
        <fullName evidence="2">Uncharacterized protein</fullName>
    </submittedName>
</protein>
<feature type="region of interest" description="Disordered" evidence="1">
    <location>
        <begin position="62"/>
        <end position="162"/>
    </location>
</feature>
<feature type="compositionally biased region" description="Polar residues" evidence="1">
    <location>
        <begin position="86"/>
        <end position="104"/>
    </location>
</feature>
<proteinExistence type="predicted"/>
<evidence type="ECO:0000313" key="3">
    <source>
        <dbReference type="Proteomes" id="UP000825935"/>
    </source>
</evidence>
<dbReference type="OrthoDB" id="10071381at2759"/>